<feature type="domain" description="Glycoside hydrolase family 3 C-terminal" evidence="7">
    <location>
        <begin position="1"/>
        <end position="88"/>
    </location>
</feature>
<dbReference type="EMBL" id="JAJTJA010000010">
    <property type="protein sequence ID" value="KAH8693060.1"/>
    <property type="molecule type" value="Genomic_DNA"/>
</dbReference>
<dbReference type="Gene3D" id="3.40.50.1700">
    <property type="entry name" value="Glycoside hydrolase family 3 C-terminal domain"/>
    <property type="match status" value="1"/>
</dbReference>
<evidence type="ECO:0000259" key="7">
    <source>
        <dbReference type="Pfam" id="PF01915"/>
    </source>
</evidence>
<dbReference type="InterPro" id="IPR036881">
    <property type="entry name" value="Glyco_hydro_3_C_sf"/>
</dbReference>
<evidence type="ECO:0000256" key="3">
    <source>
        <dbReference type="ARBA" id="ARBA00012744"/>
    </source>
</evidence>
<dbReference type="Gene3D" id="3.20.20.300">
    <property type="entry name" value="Glycoside hydrolase, family 3, N-terminal domain"/>
    <property type="match status" value="1"/>
</dbReference>
<keyword evidence="6" id="KW-0326">Glycosidase</keyword>
<accession>A0AAD4PTC2</accession>
<comment type="caution">
    <text evidence="8">The sequence shown here is derived from an EMBL/GenBank/DDBJ whole genome shotgun (WGS) entry which is preliminary data.</text>
</comment>
<dbReference type="EC" id="3.2.1.21" evidence="3"/>
<dbReference type="Pfam" id="PF01915">
    <property type="entry name" value="Glyco_hydro_3_C"/>
    <property type="match status" value="1"/>
</dbReference>
<keyword evidence="9" id="KW-1185">Reference proteome</keyword>
<dbReference type="RefSeq" id="XP_046068933.1">
    <property type="nucleotide sequence ID" value="XM_046220890.1"/>
</dbReference>
<dbReference type="PANTHER" id="PTHR42715">
    <property type="entry name" value="BETA-GLUCOSIDASE"/>
    <property type="match status" value="1"/>
</dbReference>
<evidence type="ECO:0000256" key="1">
    <source>
        <dbReference type="ARBA" id="ARBA00000448"/>
    </source>
</evidence>
<evidence type="ECO:0000256" key="5">
    <source>
        <dbReference type="ARBA" id="ARBA00023277"/>
    </source>
</evidence>
<evidence type="ECO:0000313" key="9">
    <source>
        <dbReference type="Proteomes" id="UP001201262"/>
    </source>
</evidence>
<evidence type="ECO:0000256" key="2">
    <source>
        <dbReference type="ARBA" id="ARBA00005336"/>
    </source>
</evidence>
<reference evidence="8" key="1">
    <citation type="submission" date="2021-12" db="EMBL/GenBank/DDBJ databases">
        <title>Convergent genome expansion in fungi linked to evolution of root-endophyte symbiosis.</title>
        <authorList>
            <consortium name="DOE Joint Genome Institute"/>
            <person name="Ke Y.-H."/>
            <person name="Bonito G."/>
            <person name="Liao H.-L."/>
            <person name="Looney B."/>
            <person name="Rojas-Flechas A."/>
            <person name="Nash J."/>
            <person name="Hameed K."/>
            <person name="Schadt C."/>
            <person name="Martin F."/>
            <person name="Crous P.W."/>
            <person name="Miettinen O."/>
            <person name="Magnuson J.K."/>
            <person name="Labbe J."/>
            <person name="Jacobson D."/>
            <person name="Doktycz M.J."/>
            <person name="Veneault-Fourrey C."/>
            <person name="Kuo A."/>
            <person name="Mondo S."/>
            <person name="Calhoun S."/>
            <person name="Riley R."/>
            <person name="Ohm R."/>
            <person name="LaButti K."/>
            <person name="Andreopoulos B."/>
            <person name="Pangilinan J."/>
            <person name="Nolan M."/>
            <person name="Tritt A."/>
            <person name="Clum A."/>
            <person name="Lipzen A."/>
            <person name="Daum C."/>
            <person name="Barry K."/>
            <person name="Grigoriev I.V."/>
            <person name="Vilgalys R."/>
        </authorList>
    </citation>
    <scope>NUCLEOTIDE SEQUENCE</scope>
    <source>
        <strain evidence="8">PMI_201</strain>
    </source>
</reference>
<dbReference type="Proteomes" id="UP001201262">
    <property type="component" value="Unassembled WGS sequence"/>
</dbReference>
<keyword evidence="4 8" id="KW-0378">Hydrolase</keyword>
<sequence length="152" mass="16866">MSLPGTQDTLARTLLRSAIHPENIVIVNQSGSPVEIDWETEANTIAHAWYSGQEVDNTLCDILIGMVSPSGRLPISWPFKHTDLDFQKLSTRGLVQTNKYSIPKRFLLGIAGIFIMGSSRDIGSVMALDTQLSISPSLRYRRQPQGGISLWR</sequence>
<dbReference type="GO" id="GO:0005975">
    <property type="term" value="P:carbohydrate metabolic process"/>
    <property type="evidence" value="ECO:0007669"/>
    <property type="project" value="InterPro"/>
</dbReference>
<keyword evidence="5" id="KW-0119">Carbohydrate metabolism</keyword>
<evidence type="ECO:0000313" key="8">
    <source>
        <dbReference type="EMBL" id="KAH8693060.1"/>
    </source>
</evidence>
<dbReference type="InterPro" id="IPR002772">
    <property type="entry name" value="Glyco_hydro_3_C"/>
</dbReference>
<protein>
    <recommendedName>
        <fullName evidence="3">beta-glucosidase</fullName>
        <ecNumber evidence="3">3.2.1.21</ecNumber>
    </recommendedName>
</protein>
<dbReference type="InterPro" id="IPR036962">
    <property type="entry name" value="Glyco_hydro_3_N_sf"/>
</dbReference>
<dbReference type="SUPFAM" id="SSF52279">
    <property type="entry name" value="Beta-D-glucan exohydrolase, C-terminal domain"/>
    <property type="match status" value="1"/>
</dbReference>
<evidence type="ECO:0000256" key="4">
    <source>
        <dbReference type="ARBA" id="ARBA00022801"/>
    </source>
</evidence>
<comment type="catalytic activity">
    <reaction evidence="1">
        <text>Hydrolysis of terminal, non-reducing beta-D-glucosyl residues with release of beta-D-glucose.</text>
        <dbReference type="EC" id="3.2.1.21"/>
    </reaction>
</comment>
<organism evidence="8 9">
    <name type="scientific">Talaromyces proteolyticus</name>
    <dbReference type="NCBI Taxonomy" id="1131652"/>
    <lineage>
        <taxon>Eukaryota</taxon>
        <taxon>Fungi</taxon>
        <taxon>Dikarya</taxon>
        <taxon>Ascomycota</taxon>
        <taxon>Pezizomycotina</taxon>
        <taxon>Eurotiomycetes</taxon>
        <taxon>Eurotiomycetidae</taxon>
        <taxon>Eurotiales</taxon>
        <taxon>Trichocomaceae</taxon>
        <taxon>Talaromyces</taxon>
        <taxon>Talaromyces sect. Bacilispori</taxon>
    </lineage>
</organism>
<gene>
    <name evidence="8" type="ORF">BGW36DRAFT_430801</name>
</gene>
<proteinExistence type="inferred from homology"/>
<comment type="similarity">
    <text evidence="2">Belongs to the glycosyl hydrolase 3 family.</text>
</comment>
<evidence type="ECO:0000256" key="6">
    <source>
        <dbReference type="ARBA" id="ARBA00023295"/>
    </source>
</evidence>
<dbReference type="GeneID" id="70251177"/>
<dbReference type="InterPro" id="IPR050288">
    <property type="entry name" value="Cellulose_deg_GH3"/>
</dbReference>
<dbReference type="PANTHER" id="PTHR42715:SF10">
    <property type="entry name" value="BETA-GLUCOSIDASE"/>
    <property type="match status" value="1"/>
</dbReference>
<name>A0AAD4PTC2_9EURO</name>
<dbReference type="GO" id="GO:0008422">
    <property type="term" value="F:beta-glucosidase activity"/>
    <property type="evidence" value="ECO:0007669"/>
    <property type="project" value="UniProtKB-EC"/>
</dbReference>
<dbReference type="AlphaFoldDB" id="A0AAD4PTC2"/>